<feature type="transmembrane region" description="Helical" evidence="1">
    <location>
        <begin position="45"/>
        <end position="65"/>
    </location>
</feature>
<protein>
    <submittedName>
        <fullName evidence="2">Uncharacterized protein</fullName>
    </submittedName>
</protein>
<dbReference type="EMBL" id="BRXU01000003">
    <property type="protein sequence ID" value="GLC50066.1"/>
    <property type="molecule type" value="Genomic_DNA"/>
</dbReference>
<comment type="caution">
    <text evidence="2">The sequence shown here is derived from an EMBL/GenBank/DDBJ whole genome shotgun (WGS) entry which is preliminary data.</text>
</comment>
<evidence type="ECO:0000256" key="1">
    <source>
        <dbReference type="SAM" id="Phobius"/>
    </source>
</evidence>
<organism evidence="2 3">
    <name type="scientific">Pleodorina starrii</name>
    <dbReference type="NCBI Taxonomy" id="330485"/>
    <lineage>
        <taxon>Eukaryota</taxon>
        <taxon>Viridiplantae</taxon>
        <taxon>Chlorophyta</taxon>
        <taxon>core chlorophytes</taxon>
        <taxon>Chlorophyceae</taxon>
        <taxon>CS clade</taxon>
        <taxon>Chlamydomonadales</taxon>
        <taxon>Volvocaceae</taxon>
        <taxon>Pleodorina</taxon>
    </lineage>
</organism>
<gene>
    <name evidence="2" type="primary">PLESTBF000176</name>
    <name evidence="2" type="ORF">PLESTB_000338500</name>
</gene>
<evidence type="ECO:0000313" key="2">
    <source>
        <dbReference type="EMBL" id="GLC50066.1"/>
    </source>
</evidence>
<dbReference type="Proteomes" id="UP001165080">
    <property type="component" value="Unassembled WGS sequence"/>
</dbReference>
<evidence type="ECO:0000313" key="3">
    <source>
        <dbReference type="Proteomes" id="UP001165080"/>
    </source>
</evidence>
<name>A0A9W6BDC4_9CHLO</name>
<proteinExistence type="predicted"/>
<reference evidence="2 3" key="1">
    <citation type="journal article" date="2023" name="Commun. Biol.">
        <title>Reorganization of the ancestral sex-determining regions during the evolution of trioecy in Pleodorina starrii.</title>
        <authorList>
            <person name="Takahashi K."/>
            <person name="Suzuki S."/>
            <person name="Kawai-Toyooka H."/>
            <person name="Yamamoto K."/>
            <person name="Hamaji T."/>
            <person name="Ootsuki R."/>
            <person name="Yamaguchi H."/>
            <person name="Kawachi M."/>
            <person name="Higashiyama T."/>
            <person name="Nozaki H."/>
        </authorList>
    </citation>
    <scope>NUCLEOTIDE SEQUENCE [LARGE SCALE GENOMIC DNA]</scope>
    <source>
        <strain evidence="2 3">NIES-4479</strain>
    </source>
</reference>
<keyword evidence="1" id="KW-0472">Membrane</keyword>
<keyword evidence="1" id="KW-1133">Transmembrane helix</keyword>
<dbReference type="AlphaFoldDB" id="A0A9W6BDC4"/>
<keyword evidence="1" id="KW-0812">Transmembrane</keyword>
<accession>A0A9W6BDC4</accession>
<keyword evidence="3" id="KW-1185">Reference proteome</keyword>
<sequence>MRPLRSLSIRLRYVDDFMLLGNPHADDVLGAFYLTHHVTAALHAVSYPAAAVLAVLAGMAVLVAARPRRRTARAAALHGDGAATASATDSLWAFMEESLLRSVFGLLIEC</sequence>